<protein>
    <submittedName>
        <fullName evidence="2">Uncharacterized protein</fullName>
    </submittedName>
</protein>
<proteinExistence type="predicted"/>
<evidence type="ECO:0000256" key="1">
    <source>
        <dbReference type="SAM" id="MobiDB-lite"/>
    </source>
</evidence>
<dbReference type="Proteomes" id="UP000799766">
    <property type="component" value="Unassembled WGS sequence"/>
</dbReference>
<evidence type="ECO:0000313" key="3">
    <source>
        <dbReference type="Proteomes" id="UP000799766"/>
    </source>
</evidence>
<accession>A0A6A6NX59</accession>
<dbReference type="AlphaFoldDB" id="A0A6A6NX59"/>
<feature type="region of interest" description="Disordered" evidence="1">
    <location>
        <begin position="1"/>
        <end position="67"/>
    </location>
</feature>
<reference evidence="2" key="1">
    <citation type="journal article" date="2020" name="Stud. Mycol.">
        <title>101 Dothideomycetes genomes: a test case for predicting lifestyles and emergence of pathogens.</title>
        <authorList>
            <person name="Haridas S."/>
            <person name="Albert R."/>
            <person name="Binder M."/>
            <person name="Bloem J."/>
            <person name="Labutti K."/>
            <person name="Salamov A."/>
            <person name="Andreopoulos B."/>
            <person name="Baker S."/>
            <person name="Barry K."/>
            <person name="Bills G."/>
            <person name="Bluhm B."/>
            <person name="Cannon C."/>
            <person name="Castanera R."/>
            <person name="Culley D."/>
            <person name="Daum C."/>
            <person name="Ezra D."/>
            <person name="Gonzalez J."/>
            <person name="Henrissat B."/>
            <person name="Kuo A."/>
            <person name="Liang C."/>
            <person name="Lipzen A."/>
            <person name="Lutzoni F."/>
            <person name="Magnuson J."/>
            <person name="Mondo S."/>
            <person name="Nolan M."/>
            <person name="Ohm R."/>
            <person name="Pangilinan J."/>
            <person name="Park H.-J."/>
            <person name="Ramirez L."/>
            <person name="Alfaro M."/>
            <person name="Sun H."/>
            <person name="Tritt A."/>
            <person name="Yoshinaga Y."/>
            <person name="Zwiers L.-H."/>
            <person name="Turgeon B."/>
            <person name="Goodwin S."/>
            <person name="Spatafora J."/>
            <person name="Crous P."/>
            <person name="Grigoriev I."/>
        </authorList>
    </citation>
    <scope>NUCLEOTIDE SEQUENCE</scope>
    <source>
        <strain evidence="2">ATCC 16933</strain>
    </source>
</reference>
<keyword evidence="3" id="KW-1185">Reference proteome</keyword>
<organism evidence="2 3">
    <name type="scientific">Lineolata rhizophorae</name>
    <dbReference type="NCBI Taxonomy" id="578093"/>
    <lineage>
        <taxon>Eukaryota</taxon>
        <taxon>Fungi</taxon>
        <taxon>Dikarya</taxon>
        <taxon>Ascomycota</taxon>
        <taxon>Pezizomycotina</taxon>
        <taxon>Dothideomycetes</taxon>
        <taxon>Dothideomycetes incertae sedis</taxon>
        <taxon>Lineolatales</taxon>
        <taxon>Lineolataceae</taxon>
        <taxon>Lineolata</taxon>
    </lineage>
</organism>
<dbReference type="EMBL" id="MU001684">
    <property type="protein sequence ID" value="KAF2456148.1"/>
    <property type="molecule type" value="Genomic_DNA"/>
</dbReference>
<evidence type="ECO:0000313" key="2">
    <source>
        <dbReference type="EMBL" id="KAF2456148.1"/>
    </source>
</evidence>
<feature type="compositionally biased region" description="Basic and acidic residues" evidence="1">
    <location>
        <begin position="1"/>
        <end position="27"/>
    </location>
</feature>
<sequence length="152" mass="17299">MPIFHETFEAAEPRELDEKPSKDERRHPERKRTSRSASPEVARFDCRNSSDNSPWTGGIAAMDSRPSGVISREQLIERLKRENSPKNWAARRQQGPNVSAYPFRVLSDMLEISVLLQRPSWKCSGSAVLPGLYIHTCGRFHSDLQRITLAPL</sequence>
<gene>
    <name evidence="2" type="ORF">BDY21DRAFT_348038</name>
</gene>
<name>A0A6A6NX59_9PEZI</name>